<dbReference type="GO" id="GO:0016747">
    <property type="term" value="F:acyltransferase activity, transferring groups other than amino-acyl groups"/>
    <property type="evidence" value="ECO:0007669"/>
    <property type="project" value="InterPro"/>
</dbReference>
<dbReference type="SUPFAM" id="SSF55729">
    <property type="entry name" value="Acyl-CoA N-acyltransferases (Nat)"/>
    <property type="match status" value="1"/>
</dbReference>
<dbReference type="PANTHER" id="PTHR43792">
    <property type="entry name" value="GNAT FAMILY, PUTATIVE (AFU_ORTHOLOGUE AFUA_3G00765)-RELATED-RELATED"/>
    <property type="match status" value="1"/>
</dbReference>
<dbReference type="PANTHER" id="PTHR43792:SF1">
    <property type="entry name" value="N-ACETYLTRANSFERASE DOMAIN-CONTAINING PROTEIN"/>
    <property type="match status" value="1"/>
</dbReference>
<reference evidence="2" key="1">
    <citation type="submission" date="2018-05" db="EMBL/GenBank/DDBJ databases">
        <authorList>
            <person name="Lanie J.A."/>
            <person name="Ng W.-L."/>
            <person name="Kazmierczak K.M."/>
            <person name="Andrzejewski T.M."/>
            <person name="Davidsen T.M."/>
            <person name="Wayne K.J."/>
            <person name="Tettelin H."/>
            <person name="Glass J.I."/>
            <person name="Rusch D."/>
            <person name="Podicherti R."/>
            <person name="Tsui H.-C.T."/>
            <person name="Winkler M.E."/>
        </authorList>
    </citation>
    <scope>NUCLEOTIDE SEQUENCE</scope>
</reference>
<dbReference type="Gene3D" id="3.40.630.30">
    <property type="match status" value="1"/>
</dbReference>
<organism evidence="2">
    <name type="scientific">marine metagenome</name>
    <dbReference type="NCBI Taxonomy" id="408172"/>
    <lineage>
        <taxon>unclassified sequences</taxon>
        <taxon>metagenomes</taxon>
        <taxon>ecological metagenomes</taxon>
    </lineage>
</organism>
<evidence type="ECO:0000259" key="1">
    <source>
        <dbReference type="PROSITE" id="PS51186"/>
    </source>
</evidence>
<gene>
    <name evidence="2" type="ORF">METZ01_LOCUS213536</name>
</gene>
<protein>
    <recommendedName>
        <fullName evidence="1">N-acetyltransferase domain-containing protein</fullName>
    </recommendedName>
</protein>
<dbReference type="PROSITE" id="PS51186">
    <property type="entry name" value="GNAT"/>
    <property type="match status" value="1"/>
</dbReference>
<accession>A0A382FDI0</accession>
<dbReference type="AlphaFoldDB" id="A0A382FDI0"/>
<feature type="domain" description="N-acetyltransferase" evidence="1">
    <location>
        <begin position="3"/>
        <end position="135"/>
    </location>
</feature>
<dbReference type="EMBL" id="UINC01049204">
    <property type="protein sequence ID" value="SVB60682.1"/>
    <property type="molecule type" value="Genomic_DNA"/>
</dbReference>
<dbReference type="Pfam" id="PF13302">
    <property type="entry name" value="Acetyltransf_3"/>
    <property type="match status" value="1"/>
</dbReference>
<name>A0A382FDI0_9ZZZZ</name>
<dbReference type="InterPro" id="IPR016181">
    <property type="entry name" value="Acyl_CoA_acyltransferase"/>
</dbReference>
<proteinExistence type="predicted"/>
<dbReference type="InterPro" id="IPR000182">
    <property type="entry name" value="GNAT_dom"/>
</dbReference>
<evidence type="ECO:0000313" key="2">
    <source>
        <dbReference type="EMBL" id="SVB60682.1"/>
    </source>
</evidence>
<sequence length="135" mass="16126">MNMELKPVTVDDAEFLFDLLKQREGTVNISHKSLPDWKEHIQYVKKHDYQSWDIIWVENTRIGNIYLTKNNEIGIFIDKKFQFHGYGSKALEEFMKKNGKKRYLANINPTNYKSIQFFGKHGFTHIQNTYHKKID</sequence>
<dbReference type="InterPro" id="IPR051531">
    <property type="entry name" value="N-acetyltransferase"/>
</dbReference>